<sequence>MAGRCCRPHAVEGGGGSGVGSRRHARRCARGCGREPDVRSRGDREDGRRGAFRSGGGRGPSDMASMAKLATTPPWKASAVASQVRPVT</sequence>
<name>A0A017HR28_9RHOB</name>
<dbReference type="HOGENOM" id="CLU_2467106_0_0_5"/>
<evidence type="ECO:0000313" key="2">
    <source>
        <dbReference type="EMBL" id="EYD76214.1"/>
    </source>
</evidence>
<accession>A0A017HR28</accession>
<comment type="caution">
    <text evidence="2">The sequence shown here is derived from an EMBL/GenBank/DDBJ whole genome shotgun (WGS) entry which is preliminary data.</text>
</comment>
<proteinExistence type="predicted"/>
<dbReference type="STRING" id="442562.Rumeso_02221"/>
<organism evidence="2 3">
    <name type="scientific">Rubellimicrobium mesophilum DSM 19309</name>
    <dbReference type="NCBI Taxonomy" id="442562"/>
    <lineage>
        <taxon>Bacteria</taxon>
        <taxon>Pseudomonadati</taxon>
        <taxon>Pseudomonadota</taxon>
        <taxon>Alphaproteobacteria</taxon>
        <taxon>Rhodobacterales</taxon>
        <taxon>Roseobacteraceae</taxon>
        <taxon>Rubellimicrobium</taxon>
    </lineage>
</organism>
<dbReference type="AlphaFoldDB" id="A0A017HR28"/>
<dbReference type="Proteomes" id="UP000019666">
    <property type="component" value="Unassembled WGS sequence"/>
</dbReference>
<feature type="compositionally biased region" description="Basic and acidic residues" evidence="1">
    <location>
        <begin position="32"/>
        <end position="49"/>
    </location>
</feature>
<evidence type="ECO:0000313" key="3">
    <source>
        <dbReference type="Proteomes" id="UP000019666"/>
    </source>
</evidence>
<dbReference type="EMBL" id="AOSK01000055">
    <property type="protein sequence ID" value="EYD76214.1"/>
    <property type="molecule type" value="Genomic_DNA"/>
</dbReference>
<feature type="region of interest" description="Disordered" evidence="1">
    <location>
        <begin position="1"/>
        <end position="88"/>
    </location>
</feature>
<keyword evidence="3" id="KW-1185">Reference proteome</keyword>
<reference evidence="2 3" key="1">
    <citation type="submission" date="2013-02" db="EMBL/GenBank/DDBJ databases">
        <authorList>
            <person name="Fiebig A."/>
            <person name="Goeker M."/>
            <person name="Klenk H.-P.P."/>
        </authorList>
    </citation>
    <scope>NUCLEOTIDE SEQUENCE [LARGE SCALE GENOMIC DNA]</scope>
    <source>
        <strain evidence="2 3">DSM 19309</strain>
    </source>
</reference>
<protein>
    <submittedName>
        <fullName evidence="2">Uncharacterized protein</fullName>
    </submittedName>
</protein>
<evidence type="ECO:0000256" key="1">
    <source>
        <dbReference type="SAM" id="MobiDB-lite"/>
    </source>
</evidence>
<gene>
    <name evidence="2" type="ORF">Rumeso_02221</name>
</gene>